<gene>
    <name evidence="2" type="ORF">QSP1433_LOCUS8081</name>
</gene>
<name>A0A7S2RXE2_9STRA</name>
<proteinExistence type="predicted"/>
<evidence type="ECO:0000313" key="2">
    <source>
        <dbReference type="EMBL" id="CAD9683445.1"/>
    </source>
</evidence>
<feature type="compositionally biased region" description="Low complexity" evidence="1">
    <location>
        <begin position="36"/>
        <end position="49"/>
    </location>
</feature>
<sequence length="117" mass="13359">MDPLHRLEQQVLTLLAKVENLENQIATSPRRRDSRASSTSSTAVRARSMSEFDECTITYQENERHWSPRERYSSSTNVNIYKQHPEKPAISNPSKPSLEEFNVDRFAHGALVVTTAN</sequence>
<accession>A0A7S2RXE2</accession>
<feature type="region of interest" description="Disordered" evidence="1">
    <location>
        <begin position="25"/>
        <end position="49"/>
    </location>
</feature>
<dbReference type="AlphaFoldDB" id="A0A7S2RXE2"/>
<protein>
    <submittedName>
        <fullName evidence="2">Uncharacterized protein</fullName>
    </submittedName>
</protein>
<dbReference type="EMBL" id="HBHK01012815">
    <property type="protein sequence ID" value="CAD9683445.1"/>
    <property type="molecule type" value="Transcribed_RNA"/>
</dbReference>
<organism evidence="2">
    <name type="scientific">Mucochytrium quahogii</name>
    <dbReference type="NCBI Taxonomy" id="96639"/>
    <lineage>
        <taxon>Eukaryota</taxon>
        <taxon>Sar</taxon>
        <taxon>Stramenopiles</taxon>
        <taxon>Bigyra</taxon>
        <taxon>Labyrinthulomycetes</taxon>
        <taxon>Thraustochytrida</taxon>
        <taxon>Thraustochytriidae</taxon>
        <taxon>Mucochytrium</taxon>
    </lineage>
</organism>
<evidence type="ECO:0000256" key="1">
    <source>
        <dbReference type="SAM" id="MobiDB-lite"/>
    </source>
</evidence>
<reference evidence="2" key="1">
    <citation type="submission" date="2021-01" db="EMBL/GenBank/DDBJ databases">
        <authorList>
            <person name="Corre E."/>
            <person name="Pelletier E."/>
            <person name="Niang G."/>
            <person name="Scheremetjew M."/>
            <person name="Finn R."/>
            <person name="Kale V."/>
            <person name="Holt S."/>
            <person name="Cochrane G."/>
            <person name="Meng A."/>
            <person name="Brown T."/>
            <person name="Cohen L."/>
        </authorList>
    </citation>
    <scope>NUCLEOTIDE SEQUENCE</scope>
    <source>
        <strain evidence="2">NY070348D</strain>
    </source>
</reference>